<protein>
    <submittedName>
        <fullName evidence="2">DUF58 domain-containing protein</fullName>
    </submittedName>
</protein>
<keyword evidence="1" id="KW-1133">Transmembrane helix</keyword>
<comment type="caution">
    <text evidence="2">The sequence shown here is derived from an EMBL/GenBank/DDBJ whole genome shotgun (WGS) entry which is preliminary data.</text>
</comment>
<organism evidence="2 3">
    <name type="scientific">Eubacterium album</name>
    <dbReference type="NCBI Taxonomy" id="2978477"/>
    <lineage>
        <taxon>Bacteria</taxon>
        <taxon>Bacillati</taxon>
        <taxon>Bacillota</taxon>
        <taxon>Clostridia</taxon>
        <taxon>Eubacteriales</taxon>
        <taxon>Eubacteriaceae</taxon>
        <taxon>Eubacterium</taxon>
    </lineage>
</organism>
<dbReference type="RefSeq" id="WP_117909629.1">
    <property type="nucleotide sequence ID" value="NZ_JAODBU010000007.1"/>
</dbReference>
<sequence length="364" mass="42632">MIKRLIEYIILILLTIILFFLYDDEIVGMMLVMEIVYLPVSVIYINLCKLFVNVQMKNLQPVVEKNEKCSILFETSSKAFIPSVNIVLNIAVKNRFTGKSKKIKLRGKTNGKNKNEIYYDVEFNQFGSVIISFDSYEVLDWFGIFSLKKKVEEKENILIYPELKLVNVEVKQSTRKFITEADYYSTYESGDDPLETYQIREYREQDSIHDIHWKLSAKNDKLLVKERGKPEGCAVLIWVDFCGNSKDKKSIIESIEIATDISFSLLQEKCNNVVSWYDGQRLKTVNFKITSLENLYQMLNEILITDVHKLQEENSYALNDKLEKENYSTVIEMKSNGIIKINDSELRITKNKNKIQWKKLYFEV</sequence>
<dbReference type="Proteomes" id="UP001431199">
    <property type="component" value="Unassembled WGS sequence"/>
</dbReference>
<feature type="transmembrane region" description="Helical" evidence="1">
    <location>
        <begin position="28"/>
        <end position="47"/>
    </location>
</feature>
<keyword evidence="3" id="KW-1185">Reference proteome</keyword>
<reference evidence="2" key="1">
    <citation type="submission" date="2022-09" db="EMBL/GenBank/DDBJ databases">
        <title>Eubacterium sp. LFL-14 isolated from human feces.</title>
        <authorList>
            <person name="Liu F."/>
        </authorList>
    </citation>
    <scope>NUCLEOTIDE SEQUENCE</scope>
    <source>
        <strain evidence="2">LFL-14</strain>
    </source>
</reference>
<gene>
    <name evidence="2" type="ORF">N5B56_08275</name>
</gene>
<proteinExistence type="predicted"/>
<feature type="transmembrane region" description="Helical" evidence="1">
    <location>
        <begin position="5"/>
        <end position="22"/>
    </location>
</feature>
<evidence type="ECO:0000313" key="3">
    <source>
        <dbReference type="Proteomes" id="UP001431199"/>
    </source>
</evidence>
<accession>A0ABT2M0N3</accession>
<dbReference type="PANTHER" id="PTHR34351">
    <property type="entry name" value="SLR1927 PROTEIN-RELATED"/>
    <property type="match status" value="1"/>
</dbReference>
<evidence type="ECO:0000256" key="1">
    <source>
        <dbReference type="SAM" id="Phobius"/>
    </source>
</evidence>
<name>A0ABT2M0N3_9FIRM</name>
<keyword evidence="1" id="KW-0812">Transmembrane</keyword>
<evidence type="ECO:0000313" key="2">
    <source>
        <dbReference type="EMBL" id="MCT7399075.1"/>
    </source>
</evidence>
<dbReference type="EMBL" id="JAODBU010000007">
    <property type="protein sequence ID" value="MCT7399075.1"/>
    <property type="molecule type" value="Genomic_DNA"/>
</dbReference>
<keyword evidence="1" id="KW-0472">Membrane</keyword>